<gene>
    <name evidence="1" type="ORF">METZ01_LOCUS290145</name>
</gene>
<name>A0A382LQX8_9ZZZZ</name>
<reference evidence="1" key="1">
    <citation type="submission" date="2018-05" db="EMBL/GenBank/DDBJ databases">
        <authorList>
            <person name="Lanie J.A."/>
            <person name="Ng W.-L."/>
            <person name="Kazmierczak K.M."/>
            <person name="Andrzejewski T.M."/>
            <person name="Davidsen T.M."/>
            <person name="Wayne K.J."/>
            <person name="Tettelin H."/>
            <person name="Glass J.I."/>
            <person name="Rusch D."/>
            <person name="Podicherti R."/>
            <person name="Tsui H.-C.T."/>
            <person name="Winkler M.E."/>
        </authorList>
    </citation>
    <scope>NUCLEOTIDE SEQUENCE</scope>
</reference>
<proteinExistence type="predicted"/>
<dbReference type="EMBL" id="UINC01087705">
    <property type="protein sequence ID" value="SVC37291.1"/>
    <property type="molecule type" value="Genomic_DNA"/>
</dbReference>
<organism evidence="1">
    <name type="scientific">marine metagenome</name>
    <dbReference type="NCBI Taxonomy" id="408172"/>
    <lineage>
        <taxon>unclassified sequences</taxon>
        <taxon>metagenomes</taxon>
        <taxon>ecological metagenomes</taxon>
    </lineage>
</organism>
<feature type="non-terminal residue" evidence="1">
    <location>
        <position position="45"/>
    </location>
</feature>
<accession>A0A382LQX8</accession>
<evidence type="ECO:0000313" key="1">
    <source>
        <dbReference type="EMBL" id="SVC37291.1"/>
    </source>
</evidence>
<dbReference type="AlphaFoldDB" id="A0A382LQX8"/>
<feature type="non-terminal residue" evidence="1">
    <location>
        <position position="1"/>
    </location>
</feature>
<protein>
    <submittedName>
        <fullName evidence="1">Uncharacterized protein</fullName>
    </submittedName>
</protein>
<sequence>GKSGPFKCNPDARCDCASDVGRAVEASKNFNGNLETGWPHPGNRM</sequence>